<dbReference type="Proteomes" id="UP000275408">
    <property type="component" value="Unassembled WGS sequence"/>
</dbReference>
<comment type="caution">
    <text evidence="1">The sequence shown here is derived from an EMBL/GenBank/DDBJ whole genome shotgun (WGS) entry which is preliminary data.</text>
</comment>
<name>A0A3M6TTP1_POCDA</name>
<sequence>MRIKKNINLGIIEPFNGKQSHIILPLRITEQDRLELTIQGKTISEHFRSYNPNLRANVCSMHVTPRAPSGEKNTCHNQTVQGIIQFALFIRILRTLLLIQIPALYYQQQNKARRTKARFYTEIISCSNSTTDVRRSGYLSKESGHPTENSE</sequence>
<feature type="non-terminal residue" evidence="1">
    <location>
        <position position="151"/>
    </location>
</feature>
<evidence type="ECO:0000313" key="2">
    <source>
        <dbReference type="Proteomes" id="UP000275408"/>
    </source>
</evidence>
<gene>
    <name evidence="1" type="ORF">pdam_00002776</name>
</gene>
<keyword evidence="2" id="KW-1185">Reference proteome</keyword>
<proteinExistence type="predicted"/>
<reference evidence="1 2" key="1">
    <citation type="journal article" date="2018" name="Sci. Rep.">
        <title>Comparative analysis of the Pocillopora damicornis genome highlights role of immune system in coral evolution.</title>
        <authorList>
            <person name="Cunning R."/>
            <person name="Bay R.A."/>
            <person name="Gillette P."/>
            <person name="Baker A.C."/>
            <person name="Traylor-Knowles N."/>
        </authorList>
    </citation>
    <scope>NUCLEOTIDE SEQUENCE [LARGE SCALE GENOMIC DNA]</scope>
    <source>
        <strain evidence="1">RSMAS</strain>
        <tissue evidence="1">Whole animal</tissue>
    </source>
</reference>
<dbReference type="AlphaFoldDB" id="A0A3M6TTP1"/>
<dbReference type="EMBL" id="RCHS01002970">
    <property type="protein sequence ID" value="RMX44668.1"/>
    <property type="molecule type" value="Genomic_DNA"/>
</dbReference>
<protein>
    <submittedName>
        <fullName evidence="1">Uncharacterized protein</fullName>
    </submittedName>
</protein>
<evidence type="ECO:0000313" key="1">
    <source>
        <dbReference type="EMBL" id="RMX44668.1"/>
    </source>
</evidence>
<accession>A0A3M6TTP1</accession>
<organism evidence="1 2">
    <name type="scientific">Pocillopora damicornis</name>
    <name type="common">Cauliflower coral</name>
    <name type="synonym">Millepora damicornis</name>
    <dbReference type="NCBI Taxonomy" id="46731"/>
    <lineage>
        <taxon>Eukaryota</taxon>
        <taxon>Metazoa</taxon>
        <taxon>Cnidaria</taxon>
        <taxon>Anthozoa</taxon>
        <taxon>Hexacorallia</taxon>
        <taxon>Scleractinia</taxon>
        <taxon>Astrocoeniina</taxon>
        <taxon>Pocilloporidae</taxon>
        <taxon>Pocillopora</taxon>
    </lineage>
</organism>